<dbReference type="EMBL" id="BKAG01000064">
    <property type="protein sequence ID" value="GEP45949.1"/>
    <property type="molecule type" value="Genomic_DNA"/>
</dbReference>
<gene>
    <name evidence="2" type="ORF">BGE01nite_52400</name>
</gene>
<organism evidence="2 3">
    <name type="scientific">Brevifollis gellanilyticus</name>
    <dbReference type="NCBI Taxonomy" id="748831"/>
    <lineage>
        <taxon>Bacteria</taxon>
        <taxon>Pseudomonadati</taxon>
        <taxon>Verrucomicrobiota</taxon>
        <taxon>Verrucomicrobiia</taxon>
        <taxon>Verrucomicrobiales</taxon>
        <taxon>Verrucomicrobiaceae</taxon>
    </lineage>
</organism>
<evidence type="ECO:0008006" key="4">
    <source>
        <dbReference type="Google" id="ProtNLM"/>
    </source>
</evidence>
<proteinExistence type="predicted"/>
<keyword evidence="3" id="KW-1185">Reference proteome</keyword>
<reference evidence="2 3" key="1">
    <citation type="submission" date="2019-07" db="EMBL/GenBank/DDBJ databases">
        <title>Whole genome shotgun sequence of Brevifollis gellanilyticus NBRC 108608.</title>
        <authorList>
            <person name="Hosoyama A."/>
            <person name="Uohara A."/>
            <person name="Ohji S."/>
            <person name="Ichikawa N."/>
        </authorList>
    </citation>
    <scope>NUCLEOTIDE SEQUENCE [LARGE SCALE GENOMIC DNA]</scope>
    <source>
        <strain evidence="2 3">NBRC 108608</strain>
    </source>
</reference>
<sequence>MAEPSLFRHYLIVQDVDGNNVELTRNAEQVNVLGFDTQRLEFVHCHVLLSPLADRPGFEEGCRKLQMSGHPLLARLSDFGEDDGNPFYITSNVDGESLAGYLARQTDLPGWLAVMLASRSLDAAAALCSRVDLMPNNPLDCLRVVQTGPHSLLIQVADYALVSSVAKKTRGLKTAFEKQAKFLKTFLDEKAGGPSFADSPLPAADFTELLGACLVSAAADTVMAMKNLRAALVKLVPETLGGEIPTAQKPRALLAPQLASYQEIARALVNRVRIQSQRLDMANPYAMRGTLTKTGRSVLVEQVPPSRLATSVVQAADDKAFRLDKKRDYPSIVPVALLQDSEGLSCMAEEVAEGITLTDLLRDRRALNAHETYLVLAGLDAALTQLEKAGLDVPRLRLEDIYLLTGFPREDSRSTKLLLTKLTDWPAFSIMLRAHPTLAAMAGRGTDPALLLPPPKPGSTNANPWNAAWLSAVARFLLALETLPGAVSESAEGGREIETVGRLLDEEIAKGREGIAVKRADFLARYARMVHHHDLVKPVEQPPSEPLQPVKPKQVRSRNGGGLQQIQATPMPREAPVIAVTAQPVTSAPVPLTGGLTSPAPAGAAERPSVGFAELLFRGTSETAPSSGPDWAKTAVDAPPTINANEALLPPDHFVPFWLRAAVFIGGSMIIGGVLAHLSGDALWLKKGPHPSTPPALQTHGGNGPAPSKGGIPKASSVPQAIEVPEPAALPPSAPAPASGSSLLKPPPSVLKDQILDLPASPR</sequence>
<feature type="region of interest" description="Disordered" evidence="1">
    <location>
        <begin position="537"/>
        <end position="559"/>
    </location>
</feature>
<name>A0A512MGV3_9BACT</name>
<evidence type="ECO:0000256" key="1">
    <source>
        <dbReference type="SAM" id="MobiDB-lite"/>
    </source>
</evidence>
<comment type="caution">
    <text evidence="2">The sequence shown here is derived from an EMBL/GenBank/DDBJ whole genome shotgun (WGS) entry which is preliminary data.</text>
</comment>
<feature type="region of interest" description="Disordered" evidence="1">
    <location>
        <begin position="689"/>
        <end position="763"/>
    </location>
</feature>
<accession>A0A512MGV3</accession>
<evidence type="ECO:0000313" key="2">
    <source>
        <dbReference type="EMBL" id="GEP45949.1"/>
    </source>
</evidence>
<dbReference type="Proteomes" id="UP000321577">
    <property type="component" value="Unassembled WGS sequence"/>
</dbReference>
<evidence type="ECO:0000313" key="3">
    <source>
        <dbReference type="Proteomes" id="UP000321577"/>
    </source>
</evidence>
<protein>
    <recommendedName>
        <fullName evidence="4">Protein kinase domain-containing protein</fullName>
    </recommendedName>
</protein>
<dbReference type="AlphaFoldDB" id="A0A512MGV3"/>